<reference evidence="2 3" key="1">
    <citation type="journal article" date="2018" name="Front. Plant Sci.">
        <title>Red Clover (Trifolium pratense) and Zigzag Clover (T. medium) - A Picture of Genomic Similarities and Differences.</title>
        <authorList>
            <person name="Dluhosova J."/>
            <person name="Istvanek J."/>
            <person name="Nedelnik J."/>
            <person name="Repkova J."/>
        </authorList>
    </citation>
    <scope>NUCLEOTIDE SEQUENCE [LARGE SCALE GENOMIC DNA]</scope>
    <source>
        <strain evidence="3">cv. 10/8</strain>
        <tissue evidence="2">Leaf</tissue>
    </source>
</reference>
<dbReference type="EMBL" id="LXQA010827191">
    <property type="protein sequence ID" value="MCI72880.1"/>
    <property type="molecule type" value="Genomic_DNA"/>
</dbReference>
<keyword evidence="3" id="KW-1185">Reference proteome</keyword>
<name>A0A392UKH7_9FABA</name>
<evidence type="ECO:0000256" key="1">
    <source>
        <dbReference type="SAM" id="MobiDB-lite"/>
    </source>
</evidence>
<organism evidence="2 3">
    <name type="scientific">Trifolium medium</name>
    <dbReference type="NCBI Taxonomy" id="97028"/>
    <lineage>
        <taxon>Eukaryota</taxon>
        <taxon>Viridiplantae</taxon>
        <taxon>Streptophyta</taxon>
        <taxon>Embryophyta</taxon>
        <taxon>Tracheophyta</taxon>
        <taxon>Spermatophyta</taxon>
        <taxon>Magnoliopsida</taxon>
        <taxon>eudicotyledons</taxon>
        <taxon>Gunneridae</taxon>
        <taxon>Pentapetalae</taxon>
        <taxon>rosids</taxon>
        <taxon>fabids</taxon>
        <taxon>Fabales</taxon>
        <taxon>Fabaceae</taxon>
        <taxon>Papilionoideae</taxon>
        <taxon>50 kb inversion clade</taxon>
        <taxon>NPAAA clade</taxon>
        <taxon>Hologalegina</taxon>
        <taxon>IRL clade</taxon>
        <taxon>Trifolieae</taxon>
        <taxon>Trifolium</taxon>
    </lineage>
</organism>
<dbReference type="AlphaFoldDB" id="A0A392UKH7"/>
<feature type="compositionally biased region" description="Basic and acidic residues" evidence="1">
    <location>
        <begin position="1"/>
        <end position="12"/>
    </location>
</feature>
<comment type="caution">
    <text evidence="2">The sequence shown here is derived from an EMBL/GenBank/DDBJ whole genome shotgun (WGS) entry which is preliminary data.</text>
</comment>
<feature type="non-terminal residue" evidence="2">
    <location>
        <position position="1"/>
    </location>
</feature>
<accession>A0A392UKH7</accession>
<evidence type="ECO:0000313" key="3">
    <source>
        <dbReference type="Proteomes" id="UP000265520"/>
    </source>
</evidence>
<feature type="non-terminal residue" evidence="2">
    <location>
        <position position="72"/>
    </location>
</feature>
<feature type="region of interest" description="Disordered" evidence="1">
    <location>
        <begin position="1"/>
        <end position="27"/>
    </location>
</feature>
<proteinExistence type="predicted"/>
<dbReference type="Proteomes" id="UP000265520">
    <property type="component" value="Unassembled WGS sequence"/>
</dbReference>
<sequence>ARQEQMKVRDAPVEAAQRAIDEPPDASAWRDAPSFLRDAQVTEAPNLLSTCWCDAPSFLRGAQLPETSPNLL</sequence>
<evidence type="ECO:0000313" key="2">
    <source>
        <dbReference type="EMBL" id="MCI72880.1"/>
    </source>
</evidence>
<protein>
    <submittedName>
        <fullName evidence="2">Uncharacterized protein</fullName>
    </submittedName>
</protein>